<proteinExistence type="inferred from homology"/>
<evidence type="ECO:0000256" key="1">
    <source>
        <dbReference type="ARBA" id="ARBA00010617"/>
    </source>
</evidence>
<dbReference type="PRINTS" id="PR00359">
    <property type="entry name" value="BP450"/>
</dbReference>
<dbReference type="PROSITE" id="PS00086">
    <property type="entry name" value="CYTOCHROME_P450"/>
    <property type="match status" value="1"/>
</dbReference>
<keyword evidence="2" id="KW-0560">Oxidoreductase</keyword>
<sequence>MASLAEIEGFIAPEAFFELDLGDEDFRQNAVDRYASLWATRQPFYARRLGIPAVVCSRARDVREVMLNPSRFVMKAPKLPGYESFDIFGGLESVLQMDGDRHGRVRRLMNPAFSPASLPAIRPAVERIVKERLDAIEATGPHFDAMQDLCDHLIVRSLLDATFQLNPTQQAAFERVHRAIFAMNFRPGQARPQEYTEAIEGARAVIADLIEDRRHNPRDDFISKLISARDEGSKLDDAELYGQINTICGAALGSTATSLAAALYLLGRNPDQFDMLKQDHSLIDDALEECLRMHCPGFFFFPRFAACDTEIGGTPVLENMLILASPQAANFDPEEYEQPGKLDIRRKPKPLTFGAGSHHCIGVLLAKMTMRIGMRAILERFPGIRLADPAFRPTYGGNVGTLTIASLPMWLS</sequence>
<reference evidence="3 4" key="1">
    <citation type="submission" date="2015-11" db="EMBL/GenBank/DDBJ databases">
        <title>A Two-component Flavoprotein Monooxygenase System MeaXY Responsible for para-Hydroxylation of 2-Methyl-6-ethylaniline and 2,6-Diethylaniline in Sphingobium baderi DE-13.</title>
        <authorList>
            <person name="Cheng M."/>
            <person name="Meng Q."/>
            <person name="Yang Y."/>
            <person name="Chu C."/>
            <person name="Yan X."/>
            <person name="He J."/>
            <person name="Li S."/>
        </authorList>
    </citation>
    <scope>NUCLEOTIDE SEQUENCE [LARGE SCALE GENOMIC DNA]</scope>
    <source>
        <strain evidence="3 4">DE-13</strain>
    </source>
</reference>
<dbReference type="AlphaFoldDB" id="A0A0S3EY77"/>
<dbReference type="InterPro" id="IPR017972">
    <property type="entry name" value="Cyt_P450_CS"/>
</dbReference>
<dbReference type="InterPro" id="IPR002397">
    <property type="entry name" value="Cyt_P450_B"/>
</dbReference>
<dbReference type="GO" id="GO:0020037">
    <property type="term" value="F:heme binding"/>
    <property type="evidence" value="ECO:0007669"/>
    <property type="project" value="InterPro"/>
</dbReference>
<dbReference type="GO" id="GO:0004497">
    <property type="term" value="F:monooxygenase activity"/>
    <property type="evidence" value="ECO:0007669"/>
    <property type="project" value="UniProtKB-KW"/>
</dbReference>
<dbReference type="Proteomes" id="UP000056968">
    <property type="component" value="Chromosome"/>
</dbReference>
<dbReference type="RefSeq" id="WP_062063997.1">
    <property type="nucleotide sequence ID" value="NZ_CP013264.1"/>
</dbReference>
<dbReference type="SUPFAM" id="SSF48264">
    <property type="entry name" value="Cytochrome P450"/>
    <property type="match status" value="1"/>
</dbReference>
<comment type="similarity">
    <text evidence="1 2">Belongs to the cytochrome P450 family.</text>
</comment>
<dbReference type="GO" id="GO:0016705">
    <property type="term" value="F:oxidoreductase activity, acting on paired donors, with incorporation or reduction of molecular oxygen"/>
    <property type="evidence" value="ECO:0007669"/>
    <property type="project" value="InterPro"/>
</dbReference>
<dbReference type="InterPro" id="IPR001128">
    <property type="entry name" value="Cyt_P450"/>
</dbReference>
<protein>
    <recommendedName>
        <fullName evidence="5">Cytochrome</fullName>
    </recommendedName>
</protein>
<dbReference type="InterPro" id="IPR036396">
    <property type="entry name" value="Cyt_P450_sf"/>
</dbReference>
<keyword evidence="2" id="KW-0503">Monooxygenase</keyword>
<dbReference type="PANTHER" id="PTHR46696:SF6">
    <property type="entry name" value="P450, PUTATIVE (EUROFUNG)-RELATED"/>
    <property type="match status" value="1"/>
</dbReference>
<accession>A0A0S3EY77</accession>
<evidence type="ECO:0000313" key="4">
    <source>
        <dbReference type="Proteomes" id="UP000056968"/>
    </source>
</evidence>
<keyword evidence="4" id="KW-1185">Reference proteome</keyword>
<gene>
    <name evidence="3" type="ORF">ATN00_08770</name>
</gene>
<keyword evidence="2" id="KW-0349">Heme</keyword>
<dbReference type="Pfam" id="PF00067">
    <property type="entry name" value="p450"/>
    <property type="match status" value="1"/>
</dbReference>
<dbReference type="STRING" id="1332080.ATN00_08770"/>
<evidence type="ECO:0008006" key="5">
    <source>
        <dbReference type="Google" id="ProtNLM"/>
    </source>
</evidence>
<dbReference type="PANTHER" id="PTHR46696">
    <property type="entry name" value="P450, PUTATIVE (EUROFUNG)-RELATED"/>
    <property type="match status" value="1"/>
</dbReference>
<dbReference type="OrthoDB" id="9764248at2"/>
<dbReference type="Gene3D" id="1.10.630.10">
    <property type="entry name" value="Cytochrome P450"/>
    <property type="match status" value="1"/>
</dbReference>
<keyword evidence="2" id="KW-0479">Metal-binding</keyword>
<keyword evidence="2" id="KW-0408">Iron</keyword>
<name>A0A0S3EY77_9SPHN</name>
<evidence type="ECO:0000313" key="3">
    <source>
        <dbReference type="EMBL" id="ALR20384.1"/>
    </source>
</evidence>
<dbReference type="EMBL" id="CP013264">
    <property type="protein sequence ID" value="ALR20384.1"/>
    <property type="molecule type" value="Genomic_DNA"/>
</dbReference>
<dbReference type="GO" id="GO:0005506">
    <property type="term" value="F:iron ion binding"/>
    <property type="evidence" value="ECO:0007669"/>
    <property type="project" value="InterPro"/>
</dbReference>
<dbReference type="KEGG" id="sbd:ATN00_08770"/>
<organism evidence="3 4">
    <name type="scientific">Sphingobium baderi</name>
    <dbReference type="NCBI Taxonomy" id="1332080"/>
    <lineage>
        <taxon>Bacteria</taxon>
        <taxon>Pseudomonadati</taxon>
        <taxon>Pseudomonadota</taxon>
        <taxon>Alphaproteobacteria</taxon>
        <taxon>Sphingomonadales</taxon>
        <taxon>Sphingomonadaceae</taxon>
        <taxon>Sphingobium</taxon>
    </lineage>
</organism>
<evidence type="ECO:0000256" key="2">
    <source>
        <dbReference type="RuleBase" id="RU000461"/>
    </source>
</evidence>